<reference evidence="1" key="1">
    <citation type="submission" date="2021-01" db="EMBL/GenBank/DDBJ databases">
        <title>Adiantum capillus-veneris genome.</title>
        <authorList>
            <person name="Fang Y."/>
            <person name="Liao Q."/>
        </authorList>
    </citation>
    <scope>NUCLEOTIDE SEQUENCE</scope>
    <source>
        <strain evidence="1">H3</strain>
        <tissue evidence="1">Leaf</tissue>
    </source>
</reference>
<gene>
    <name evidence="1" type="ORF">GOP47_0024218</name>
</gene>
<name>A0A9D4U661_ADICA</name>
<dbReference type="EMBL" id="JABFUD020000023">
    <property type="protein sequence ID" value="KAI5061713.1"/>
    <property type="molecule type" value="Genomic_DNA"/>
</dbReference>
<organism evidence="1 2">
    <name type="scientific">Adiantum capillus-veneris</name>
    <name type="common">Maidenhair fern</name>
    <dbReference type="NCBI Taxonomy" id="13818"/>
    <lineage>
        <taxon>Eukaryota</taxon>
        <taxon>Viridiplantae</taxon>
        <taxon>Streptophyta</taxon>
        <taxon>Embryophyta</taxon>
        <taxon>Tracheophyta</taxon>
        <taxon>Polypodiopsida</taxon>
        <taxon>Polypodiidae</taxon>
        <taxon>Polypodiales</taxon>
        <taxon>Pteridineae</taxon>
        <taxon>Pteridaceae</taxon>
        <taxon>Vittarioideae</taxon>
        <taxon>Adiantum</taxon>
    </lineage>
</organism>
<dbReference type="AlphaFoldDB" id="A0A9D4U661"/>
<comment type="caution">
    <text evidence="1">The sequence shown here is derived from an EMBL/GenBank/DDBJ whole genome shotgun (WGS) entry which is preliminary data.</text>
</comment>
<protein>
    <submittedName>
        <fullName evidence="1">Uncharacterized protein</fullName>
    </submittedName>
</protein>
<accession>A0A9D4U661</accession>
<evidence type="ECO:0000313" key="1">
    <source>
        <dbReference type="EMBL" id="KAI5061713.1"/>
    </source>
</evidence>
<dbReference type="OrthoDB" id="10412014at2759"/>
<proteinExistence type="predicted"/>
<sequence>MQSNQMSMCEMRMIDPLWESWIAVWMMRYCMDDEVLSSLNKDAGPISDDEADTNQPMYSVFNEDISSEENALTVGCEIECCTKFSVEKLSKNLMQNERYADEDDNPEWGFLDAEADIDNDMHVCVDEGMMHLDSGMRTKADSFTRPADFVDEETTIGDFLAALEDQDDGLEGACVQSEALQVPNASIVSIYTELKEANSNACKTLSNRFWQWLHSMACNCCNYYSFAKGVQTEAREVDAYAKEKWLLD</sequence>
<dbReference type="Proteomes" id="UP000886520">
    <property type="component" value="Chromosome 23"/>
</dbReference>
<keyword evidence="2" id="KW-1185">Reference proteome</keyword>
<evidence type="ECO:0000313" key="2">
    <source>
        <dbReference type="Proteomes" id="UP000886520"/>
    </source>
</evidence>